<comment type="similarity">
    <text evidence="2">Belongs to the IF-1 family.</text>
</comment>
<evidence type="ECO:0000256" key="5">
    <source>
        <dbReference type="ARBA" id="ARBA00022917"/>
    </source>
</evidence>
<organism evidence="6">
    <name type="scientific">Cucumis sativus</name>
    <name type="common">Cucumber</name>
    <dbReference type="NCBI Taxonomy" id="3659"/>
    <lineage>
        <taxon>Eukaryota</taxon>
        <taxon>Viridiplantae</taxon>
        <taxon>Streptophyta</taxon>
        <taxon>Embryophyta</taxon>
        <taxon>Tracheophyta</taxon>
        <taxon>Spermatophyta</taxon>
        <taxon>Magnoliopsida</taxon>
        <taxon>eudicotyledons</taxon>
        <taxon>Gunneridae</taxon>
        <taxon>Pentapetalae</taxon>
        <taxon>rosids</taxon>
        <taxon>fabids</taxon>
        <taxon>Cucurbitales</taxon>
        <taxon>Cucurbitaceae</taxon>
        <taxon>Benincaseae</taxon>
        <taxon>Cucumis</taxon>
    </lineage>
</organism>
<dbReference type="InterPro" id="IPR004368">
    <property type="entry name" value="TIF_IF1"/>
</dbReference>
<dbReference type="AlphaFoldDB" id="A0A1X9Q1P3"/>
<dbReference type="Gene3D" id="2.40.50.140">
    <property type="entry name" value="Nucleic acid-binding proteins"/>
    <property type="match status" value="1"/>
</dbReference>
<reference evidence="6" key="1">
    <citation type="submission" date="2016-05" db="EMBL/GenBank/DDBJ databases">
        <title>The complete chloroplast genome sequences of Cucumis sativus cultivars and their hybrids.</title>
        <authorList>
            <person name="Song K."/>
            <person name="Lee S.-C."/>
            <person name="Yang T.-J."/>
        </authorList>
    </citation>
    <scope>NUCLEOTIDE SEQUENCE</scope>
</reference>
<dbReference type="EMBL" id="KX231329">
    <property type="protein sequence ID" value="ARQ16279.1"/>
    <property type="molecule type" value="Genomic_DNA"/>
</dbReference>
<dbReference type="SUPFAM" id="SSF50249">
    <property type="entry name" value="Nucleic acid-binding proteins"/>
    <property type="match status" value="1"/>
</dbReference>
<dbReference type="PANTHER" id="PTHR33370:SF1">
    <property type="entry name" value="TRANSLATION INITIATION FACTOR IF-1, CHLOROPLASTIC"/>
    <property type="match status" value="1"/>
</dbReference>
<dbReference type="GO" id="GO:0003743">
    <property type="term" value="F:translation initiation factor activity"/>
    <property type="evidence" value="ECO:0007669"/>
    <property type="project" value="UniProtKB-KW"/>
</dbReference>
<sequence length="75" mass="8948">MKEQKRISESLITESLTNDMFWVCLENEDPILGYVSGRIRHSFIHILVKISVSCYDSTRTRRRIIYRLRNKDSND</sequence>
<dbReference type="InterPro" id="IPR012340">
    <property type="entry name" value="NA-bd_OB-fold"/>
</dbReference>
<keyword evidence="5" id="KW-0648">Protein biosynthesis</keyword>
<evidence type="ECO:0000256" key="3">
    <source>
        <dbReference type="ARBA" id="ARBA00011599"/>
    </source>
</evidence>
<dbReference type="EMBL" id="KX231330">
    <property type="protein sequence ID" value="ARQ16362.1"/>
    <property type="molecule type" value="Genomic_DNA"/>
</dbReference>
<evidence type="ECO:0000256" key="4">
    <source>
        <dbReference type="ARBA" id="ARBA00022540"/>
    </source>
</evidence>
<gene>
    <name evidence="6" type="primary">infA</name>
</gene>
<keyword evidence="4 6" id="KW-0396">Initiation factor</keyword>
<dbReference type="SMR" id="A0A1X9Q1P3"/>
<dbReference type="NCBIfam" id="TIGR00008">
    <property type="entry name" value="infA"/>
    <property type="match status" value="1"/>
</dbReference>
<evidence type="ECO:0000256" key="1">
    <source>
        <dbReference type="ARBA" id="ARBA00003935"/>
    </source>
</evidence>
<keyword evidence="6" id="KW-0150">Chloroplast</keyword>
<accession>A0A1X9Q1P3</accession>
<keyword evidence="6" id="KW-0934">Plastid</keyword>
<comment type="function">
    <text evidence="1">One of the essential components for the initiation of protein synthesis. Stabilizes the binding of IF-2 and IF-3 on the 30S subunit to which N-formylmethionyl-tRNA(fMet) subsequently binds. Helps modulate mRNA selection, yielding the 30S pre-initiation complex (PIC). Upon addition of the 50S ribosomal subunit IF-1, IF-2 and IF-3 are released leaving the mature 70S translation initiation complex.</text>
</comment>
<evidence type="ECO:0000256" key="2">
    <source>
        <dbReference type="ARBA" id="ARBA00010939"/>
    </source>
</evidence>
<evidence type="ECO:0000313" key="6">
    <source>
        <dbReference type="EMBL" id="ARQ16279.1"/>
    </source>
</evidence>
<dbReference type="EMBL" id="KX231328">
    <property type="protein sequence ID" value="ARQ16196.1"/>
    <property type="molecule type" value="Genomic_DNA"/>
</dbReference>
<name>A0A1X9Q1P3_CUCSA</name>
<protein>
    <submittedName>
        <fullName evidence="6">Translation initiation factor 1</fullName>
    </submittedName>
</protein>
<proteinExistence type="inferred from homology"/>
<dbReference type="EMBL" id="KX231327">
    <property type="protein sequence ID" value="ARQ16113.1"/>
    <property type="molecule type" value="Genomic_DNA"/>
</dbReference>
<dbReference type="PANTHER" id="PTHR33370">
    <property type="entry name" value="TRANSLATION INITIATION FACTOR IF-1, CHLOROPLASTIC"/>
    <property type="match status" value="1"/>
</dbReference>
<geneLocation type="chloroplast" evidence="6"/>
<comment type="subunit">
    <text evidence="3">Component of the 30S ribosomal translation pre-initiation complex which assembles on the 30S ribosome in the order IF-2 and IF-3, IF-1 and N-formylmethionyl-tRNA(fMet); mRNA recruitment can occur at any time during PIC assembly.</text>
</comment>